<feature type="transmembrane region" description="Helical" evidence="1">
    <location>
        <begin position="216"/>
        <end position="238"/>
    </location>
</feature>
<protein>
    <submittedName>
        <fullName evidence="2">Uncharacterized protein</fullName>
    </submittedName>
</protein>
<reference evidence="2 3" key="1">
    <citation type="submission" date="2022-08" db="EMBL/GenBank/DDBJ databases">
        <title>Reclassification of Massilia species as members of the genera Telluria, Duganella, Pseudoduganella, Mokoshia gen. nov. and Zemynaea gen. nov. using orthogonal and non-orthogonal genome-based approaches.</title>
        <authorList>
            <person name="Bowman J.P."/>
        </authorList>
    </citation>
    <scope>NUCLEOTIDE SEQUENCE [LARGE SCALE GENOMIC DNA]</scope>
    <source>
        <strain evidence="2 3">JCM 31661</strain>
    </source>
</reference>
<evidence type="ECO:0000313" key="3">
    <source>
        <dbReference type="Proteomes" id="UP001206572"/>
    </source>
</evidence>
<keyword evidence="1" id="KW-0472">Membrane</keyword>
<keyword evidence="1" id="KW-0812">Transmembrane</keyword>
<organism evidence="2 3">
    <name type="scientific">Massilia agri</name>
    <dbReference type="NCBI Taxonomy" id="1886785"/>
    <lineage>
        <taxon>Bacteria</taxon>
        <taxon>Pseudomonadati</taxon>
        <taxon>Pseudomonadota</taxon>
        <taxon>Betaproteobacteria</taxon>
        <taxon>Burkholderiales</taxon>
        <taxon>Oxalobacteraceae</taxon>
        <taxon>Telluria group</taxon>
        <taxon>Massilia</taxon>
    </lineage>
</organism>
<accession>A0ABT2APC6</accession>
<evidence type="ECO:0000313" key="2">
    <source>
        <dbReference type="EMBL" id="MCS0598109.1"/>
    </source>
</evidence>
<keyword evidence="1" id="KW-1133">Transmembrane helix</keyword>
<gene>
    <name evidence="2" type="ORF">NX780_17300</name>
</gene>
<dbReference type="EMBL" id="JANUHA010000013">
    <property type="protein sequence ID" value="MCS0598109.1"/>
    <property type="molecule type" value="Genomic_DNA"/>
</dbReference>
<keyword evidence="3" id="KW-1185">Reference proteome</keyword>
<proteinExistence type="predicted"/>
<feature type="transmembrane region" description="Helical" evidence="1">
    <location>
        <begin position="192"/>
        <end position="210"/>
    </location>
</feature>
<dbReference type="RefSeq" id="WP_258829126.1">
    <property type="nucleotide sequence ID" value="NZ_JANUHA010000013.1"/>
</dbReference>
<evidence type="ECO:0000256" key="1">
    <source>
        <dbReference type="SAM" id="Phobius"/>
    </source>
</evidence>
<comment type="caution">
    <text evidence="2">The sequence shown here is derived from an EMBL/GenBank/DDBJ whole genome shotgun (WGS) entry which is preliminary data.</text>
</comment>
<sequence length="271" mass="29867">MPASFVKTASLWSVFARKGGQKMMEKPTTILSISFFLLLFSTVGSSLLASRLAGDNAGYGSIVLGTSGASLIFLVQVALYRMIHNRLYFAIVFGAALLLTLAWIMFCLFMPILWMDSLPVYAKAVVVCILLLLCVVNFLKGKSDFLRSWSSRPDRLRFGNLDPVKGTIAWEKVLLSLKLEPDLYIPGLPRRLSTVAGVLLVGFMLIGLNFRMAFPVFSAFAWGIPSAVITAFVFQLIGQKMGEARKVREIQAELMVELQSASGKQLVKKLA</sequence>
<feature type="transmembrane region" description="Helical" evidence="1">
    <location>
        <begin position="87"/>
        <end position="114"/>
    </location>
</feature>
<feature type="transmembrane region" description="Helical" evidence="1">
    <location>
        <begin position="120"/>
        <end position="139"/>
    </location>
</feature>
<name>A0ABT2APC6_9BURK</name>
<dbReference type="Proteomes" id="UP001206572">
    <property type="component" value="Unassembled WGS sequence"/>
</dbReference>
<feature type="transmembrane region" description="Helical" evidence="1">
    <location>
        <begin position="59"/>
        <end position="80"/>
    </location>
</feature>